<evidence type="ECO:0000313" key="2">
    <source>
        <dbReference type="EMBL" id="MBJ7596566.1"/>
    </source>
</evidence>
<keyword evidence="1" id="KW-1133">Transmembrane helix</keyword>
<organism evidence="2 3">
    <name type="scientific">Candidatus Nephthysia bennettiae</name>
    <dbReference type="NCBI Taxonomy" id="3127016"/>
    <lineage>
        <taxon>Bacteria</taxon>
        <taxon>Bacillati</taxon>
        <taxon>Candidatus Dormiibacterota</taxon>
        <taxon>Candidatus Dormibacteria</taxon>
        <taxon>Candidatus Dormibacterales</taxon>
        <taxon>Candidatus Dormibacteraceae</taxon>
        <taxon>Candidatus Nephthysia</taxon>
    </lineage>
</organism>
<name>A0A934K558_9BACT</name>
<evidence type="ECO:0000313" key="3">
    <source>
        <dbReference type="Proteomes" id="UP000612893"/>
    </source>
</evidence>
<gene>
    <name evidence="2" type="ORF">JF922_00560</name>
</gene>
<protein>
    <submittedName>
        <fullName evidence="2">Uncharacterized protein</fullName>
    </submittedName>
</protein>
<dbReference type="RefSeq" id="WP_338198395.1">
    <property type="nucleotide sequence ID" value="NZ_JAEKNR010000009.1"/>
</dbReference>
<keyword evidence="1" id="KW-0472">Membrane</keyword>
<dbReference type="EMBL" id="JAEKNR010000009">
    <property type="protein sequence ID" value="MBJ7596566.1"/>
    <property type="molecule type" value="Genomic_DNA"/>
</dbReference>
<keyword evidence="3" id="KW-1185">Reference proteome</keyword>
<feature type="transmembrane region" description="Helical" evidence="1">
    <location>
        <begin position="6"/>
        <end position="23"/>
    </location>
</feature>
<dbReference type="AlphaFoldDB" id="A0A934K558"/>
<keyword evidence="1" id="KW-0812">Transmembrane</keyword>
<dbReference type="Proteomes" id="UP000612893">
    <property type="component" value="Unassembled WGS sequence"/>
</dbReference>
<accession>A0A934K558</accession>
<sequence length="125" mass="13067">MLVVEVPGGAGFVAGAVLVFVWVDELVVGVWVAVVVLVEVNGVVVVLDVLVELFVEVLAELEQSRAASCLTLTAPSPRLCTSLPLTPWRLPTLLLKALAALAAAAQLLELTAADTASSWLARLLP</sequence>
<evidence type="ECO:0000256" key="1">
    <source>
        <dbReference type="SAM" id="Phobius"/>
    </source>
</evidence>
<feature type="transmembrane region" description="Helical" evidence="1">
    <location>
        <begin position="30"/>
        <end position="51"/>
    </location>
</feature>
<reference evidence="2" key="1">
    <citation type="submission" date="2020-10" db="EMBL/GenBank/DDBJ databases">
        <title>Ca. Dormibacterota MAGs.</title>
        <authorList>
            <person name="Montgomery K."/>
        </authorList>
    </citation>
    <scope>NUCLEOTIDE SEQUENCE [LARGE SCALE GENOMIC DNA]</scope>
    <source>
        <strain evidence="2">SC8812_S17_10</strain>
    </source>
</reference>
<proteinExistence type="predicted"/>
<comment type="caution">
    <text evidence="2">The sequence shown here is derived from an EMBL/GenBank/DDBJ whole genome shotgun (WGS) entry which is preliminary data.</text>
</comment>